<reference evidence="2" key="1">
    <citation type="journal article" date="2023" name="Mol. Phylogenet. Evol.">
        <title>Genome-scale phylogeny and comparative genomics of the fungal order Sordariales.</title>
        <authorList>
            <person name="Hensen N."/>
            <person name="Bonometti L."/>
            <person name="Westerberg I."/>
            <person name="Brannstrom I.O."/>
            <person name="Guillou S."/>
            <person name="Cros-Aarteil S."/>
            <person name="Calhoun S."/>
            <person name="Haridas S."/>
            <person name="Kuo A."/>
            <person name="Mondo S."/>
            <person name="Pangilinan J."/>
            <person name="Riley R."/>
            <person name="LaButti K."/>
            <person name="Andreopoulos B."/>
            <person name="Lipzen A."/>
            <person name="Chen C."/>
            <person name="Yan M."/>
            <person name="Daum C."/>
            <person name="Ng V."/>
            <person name="Clum A."/>
            <person name="Steindorff A."/>
            <person name="Ohm R.A."/>
            <person name="Martin F."/>
            <person name="Silar P."/>
            <person name="Natvig D.O."/>
            <person name="Lalanne C."/>
            <person name="Gautier V."/>
            <person name="Ament-Velasquez S.L."/>
            <person name="Kruys A."/>
            <person name="Hutchinson M.I."/>
            <person name="Powell A.J."/>
            <person name="Barry K."/>
            <person name="Miller A.N."/>
            <person name="Grigoriev I.V."/>
            <person name="Debuchy R."/>
            <person name="Gladieux P."/>
            <person name="Hiltunen Thoren M."/>
            <person name="Johannesson H."/>
        </authorList>
    </citation>
    <scope>NUCLEOTIDE SEQUENCE</scope>
    <source>
        <strain evidence="2">CBS 990.96</strain>
    </source>
</reference>
<organism evidence="2 3">
    <name type="scientific">Podospora fimiseda</name>
    <dbReference type="NCBI Taxonomy" id="252190"/>
    <lineage>
        <taxon>Eukaryota</taxon>
        <taxon>Fungi</taxon>
        <taxon>Dikarya</taxon>
        <taxon>Ascomycota</taxon>
        <taxon>Pezizomycotina</taxon>
        <taxon>Sordariomycetes</taxon>
        <taxon>Sordariomycetidae</taxon>
        <taxon>Sordariales</taxon>
        <taxon>Podosporaceae</taxon>
        <taxon>Podospora</taxon>
    </lineage>
</organism>
<accession>A0AAN6YJF6</accession>
<evidence type="ECO:0000256" key="1">
    <source>
        <dbReference type="SAM" id="MobiDB-lite"/>
    </source>
</evidence>
<feature type="non-terminal residue" evidence="2">
    <location>
        <position position="1"/>
    </location>
</feature>
<feature type="compositionally biased region" description="Basic and acidic residues" evidence="1">
    <location>
        <begin position="213"/>
        <end position="222"/>
    </location>
</feature>
<reference evidence="2" key="2">
    <citation type="submission" date="2023-05" db="EMBL/GenBank/DDBJ databases">
        <authorList>
            <consortium name="Lawrence Berkeley National Laboratory"/>
            <person name="Steindorff A."/>
            <person name="Hensen N."/>
            <person name="Bonometti L."/>
            <person name="Westerberg I."/>
            <person name="Brannstrom I.O."/>
            <person name="Guillou S."/>
            <person name="Cros-Aarteil S."/>
            <person name="Calhoun S."/>
            <person name="Haridas S."/>
            <person name="Kuo A."/>
            <person name="Mondo S."/>
            <person name="Pangilinan J."/>
            <person name="Riley R."/>
            <person name="Labutti K."/>
            <person name="Andreopoulos B."/>
            <person name="Lipzen A."/>
            <person name="Chen C."/>
            <person name="Yanf M."/>
            <person name="Daum C."/>
            <person name="Ng V."/>
            <person name="Clum A."/>
            <person name="Ohm R."/>
            <person name="Martin F."/>
            <person name="Silar P."/>
            <person name="Natvig D."/>
            <person name="Lalanne C."/>
            <person name="Gautier V."/>
            <person name="Ament-Velasquez S.L."/>
            <person name="Kruys A."/>
            <person name="Hutchinson M.I."/>
            <person name="Powell A.J."/>
            <person name="Barry K."/>
            <person name="Miller A.N."/>
            <person name="Grigoriev I.V."/>
            <person name="Debuchy R."/>
            <person name="Gladieux P."/>
            <person name="Thoren M.H."/>
            <person name="Johannesson H."/>
        </authorList>
    </citation>
    <scope>NUCLEOTIDE SEQUENCE</scope>
    <source>
        <strain evidence="2">CBS 990.96</strain>
    </source>
</reference>
<feature type="non-terminal residue" evidence="2">
    <location>
        <position position="306"/>
    </location>
</feature>
<evidence type="ECO:0000313" key="3">
    <source>
        <dbReference type="Proteomes" id="UP001301958"/>
    </source>
</evidence>
<feature type="compositionally biased region" description="Basic and acidic residues" evidence="1">
    <location>
        <begin position="196"/>
        <end position="205"/>
    </location>
</feature>
<protein>
    <submittedName>
        <fullName evidence="2">Uncharacterized protein</fullName>
    </submittedName>
</protein>
<sequence>VTQALELEQQGILSSDIHGIQFPGRDEPAIADLPVWPDGKKCVLPGADGGPCGYIQRTRYGIQKHCRGAHGWVNRRARGRNDGTVTAGGEGEAWIDGIHCQRLAHTGILQRLYEVAPPACTDERGGTQGGQRGPADQVLSQFKALAEAIKDSDRKAAAEIGEQSRVSANMWVRRTGWSRHLRGFDREWLASMTAQPRDRGKGEDKNYEDDEEQNKGREVERATSEEALSRVLLAVERVIWRAQRVSRVDVVGSAAINYISRREAGGDSNEKPFHAEQKGQTMERYTESWKSVVAYIWRTAHLSPAD</sequence>
<evidence type="ECO:0000313" key="2">
    <source>
        <dbReference type="EMBL" id="KAK4220398.1"/>
    </source>
</evidence>
<feature type="region of interest" description="Disordered" evidence="1">
    <location>
        <begin position="193"/>
        <end position="222"/>
    </location>
</feature>
<dbReference type="EMBL" id="MU865890">
    <property type="protein sequence ID" value="KAK4220398.1"/>
    <property type="molecule type" value="Genomic_DNA"/>
</dbReference>
<proteinExistence type="predicted"/>
<dbReference type="AlphaFoldDB" id="A0AAN6YJF6"/>
<name>A0AAN6YJF6_9PEZI</name>
<keyword evidence="3" id="KW-1185">Reference proteome</keyword>
<dbReference type="Proteomes" id="UP001301958">
    <property type="component" value="Unassembled WGS sequence"/>
</dbReference>
<comment type="caution">
    <text evidence="2">The sequence shown here is derived from an EMBL/GenBank/DDBJ whole genome shotgun (WGS) entry which is preliminary data.</text>
</comment>
<gene>
    <name evidence="2" type="ORF">QBC38DRAFT_330062</name>
</gene>